<keyword evidence="4" id="KW-0804">Transcription</keyword>
<gene>
    <name evidence="6" type="ORF">DCF82_00750</name>
</gene>
<dbReference type="EMBL" id="DLYI01000007">
    <property type="protein sequence ID" value="HAC26347.1"/>
    <property type="molecule type" value="Genomic_DNA"/>
</dbReference>
<reference evidence="6 7" key="1">
    <citation type="journal article" date="2018" name="Nat. Biotechnol.">
        <title>A standardized bacterial taxonomy based on genome phylogeny substantially revises the tree of life.</title>
        <authorList>
            <person name="Parks D.H."/>
            <person name="Chuvochina M."/>
            <person name="Waite D.W."/>
            <person name="Rinke C."/>
            <person name="Skarshewski A."/>
            <person name="Chaumeil P.A."/>
            <person name="Hugenholtz P."/>
        </authorList>
    </citation>
    <scope>NUCLEOTIDE SEQUENCE [LARGE SCALE GENOMIC DNA]</scope>
    <source>
        <strain evidence="6">UBA9049</strain>
    </source>
</reference>
<evidence type="ECO:0000259" key="5">
    <source>
        <dbReference type="PROSITE" id="PS50931"/>
    </source>
</evidence>
<keyword evidence="2" id="KW-0805">Transcription regulation</keyword>
<evidence type="ECO:0000256" key="2">
    <source>
        <dbReference type="ARBA" id="ARBA00023015"/>
    </source>
</evidence>
<protein>
    <submittedName>
        <fullName evidence="6">LysR family transcriptional regulator</fullName>
    </submittedName>
</protein>
<dbReference type="Gene3D" id="1.10.10.10">
    <property type="entry name" value="Winged helix-like DNA-binding domain superfamily/Winged helix DNA-binding domain"/>
    <property type="match status" value="1"/>
</dbReference>
<dbReference type="PANTHER" id="PTHR30579:SF3">
    <property type="entry name" value="TRANSCRIPTIONAL REGULATORY PROTEIN"/>
    <property type="match status" value="1"/>
</dbReference>
<dbReference type="GO" id="GO:0003677">
    <property type="term" value="F:DNA binding"/>
    <property type="evidence" value="ECO:0007669"/>
    <property type="project" value="UniProtKB-KW"/>
</dbReference>
<evidence type="ECO:0000256" key="3">
    <source>
        <dbReference type="ARBA" id="ARBA00023125"/>
    </source>
</evidence>
<name>A0A350RTA1_MARNT</name>
<dbReference type="RefSeq" id="WP_199452416.1">
    <property type="nucleotide sequence ID" value="NZ_CAXEXJ010000029.1"/>
</dbReference>
<feature type="domain" description="HTH lysR-type" evidence="5">
    <location>
        <begin position="22"/>
        <end position="79"/>
    </location>
</feature>
<dbReference type="Pfam" id="PF03466">
    <property type="entry name" value="LysR_substrate"/>
    <property type="match status" value="1"/>
</dbReference>
<accession>A0A350RTA1</accession>
<comment type="similarity">
    <text evidence="1">Belongs to the LysR transcriptional regulatory family.</text>
</comment>
<dbReference type="Proteomes" id="UP000261325">
    <property type="component" value="Unassembled WGS sequence"/>
</dbReference>
<dbReference type="SUPFAM" id="SSF46785">
    <property type="entry name" value="Winged helix' DNA-binding domain"/>
    <property type="match status" value="1"/>
</dbReference>
<evidence type="ECO:0000256" key="4">
    <source>
        <dbReference type="ARBA" id="ARBA00023163"/>
    </source>
</evidence>
<dbReference type="PANTHER" id="PTHR30579">
    <property type="entry name" value="TRANSCRIPTIONAL REGULATOR"/>
    <property type="match status" value="1"/>
</dbReference>
<dbReference type="InterPro" id="IPR005119">
    <property type="entry name" value="LysR_subst-bd"/>
</dbReference>
<evidence type="ECO:0000256" key="1">
    <source>
        <dbReference type="ARBA" id="ARBA00009437"/>
    </source>
</evidence>
<dbReference type="GO" id="GO:0003700">
    <property type="term" value="F:DNA-binding transcription factor activity"/>
    <property type="evidence" value="ECO:0007669"/>
    <property type="project" value="InterPro"/>
</dbReference>
<dbReference type="Pfam" id="PF00126">
    <property type="entry name" value="HTH_1"/>
    <property type="match status" value="1"/>
</dbReference>
<dbReference type="AlphaFoldDB" id="A0A350RTA1"/>
<dbReference type="InterPro" id="IPR050176">
    <property type="entry name" value="LTTR"/>
</dbReference>
<organism evidence="6 7">
    <name type="scientific">Marinobacter nauticus</name>
    <name type="common">Marinobacter hydrocarbonoclasticus</name>
    <name type="synonym">Marinobacter aquaeolei</name>
    <dbReference type="NCBI Taxonomy" id="2743"/>
    <lineage>
        <taxon>Bacteria</taxon>
        <taxon>Pseudomonadati</taxon>
        <taxon>Pseudomonadota</taxon>
        <taxon>Gammaproteobacteria</taxon>
        <taxon>Pseudomonadales</taxon>
        <taxon>Marinobacteraceae</taxon>
        <taxon>Marinobacter</taxon>
    </lineage>
</organism>
<dbReference type="PROSITE" id="PS50931">
    <property type="entry name" value="HTH_LYSR"/>
    <property type="match status" value="1"/>
</dbReference>
<comment type="caution">
    <text evidence="6">The sequence shown here is derived from an EMBL/GenBank/DDBJ whole genome shotgun (WGS) entry which is preliminary data.</text>
</comment>
<evidence type="ECO:0000313" key="7">
    <source>
        <dbReference type="Proteomes" id="UP000261325"/>
    </source>
</evidence>
<dbReference type="Gene3D" id="3.40.190.290">
    <property type="match status" value="1"/>
</dbReference>
<sequence length="313" mass="34352">MENTNKFGKRISIIGNEMPRGMVWDDTRAFLAVARCGTLSAAAQNLNVGIATLSRRIERLESALKLPLFVRQQSGYELTEDGAELIEKAEALEAAAHAFAVGADTQAQMSGHVRLATAENVATELILPELPAFRAQYPDLLVELVTDISTANLHRRDADLALRMVRPERGNVTLRALGTLGYGLYCSTSYELRRESNPDLGYYDTDDFITWGEMYSHLPAAQWIERILRGRRPALTTTSLATQVAAAKAGLGLALLPHFIARNSGLVCVDTDLGVDQPIYLVIQTDLAKSRRIRALADFLIDVVARNSERLGG</sequence>
<dbReference type="InterPro" id="IPR000847">
    <property type="entry name" value="LysR_HTH_N"/>
</dbReference>
<dbReference type="SUPFAM" id="SSF53850">
    <property type="entry name" value="Periplasmic binding protein-like II"/>
    <property type="match status" value="1"/>
</dbReference>
<evidence type="ECO:0000313" key="6">
    <source>
        <dbReference type="EMBL" id="HAC26347.1"/>
    </source>
</evidence>
<dbReference type="InterPro" id="IPR036388">
    <property type="entry name" value="WH-like_DNA-bd_sf"/>
</dbReference>
<dbReference type="InterPro" id="IPR036390">
    <property type="entry name" value="WH_DNA-bd_sf"/>
</dbReference>
<keyword evidence="3" id="KW-0238">DNA-binding</keyword>
<proteinExistence type="inferred from homology"/>